<gene>
    <name evidence="1" type="ORF">GPUH_LOCUS14694</name>
</gene>
<proteinExistence type="predicted"/>
<dbReference type="InterPro" id="IPR029058">
    <property type="entry name" value="AB_hydrolase_fold"/>
</dbReference>
<dbReference type="PANTHER" id="PTHR11440">
    <property type="entry name" value="LECITHIN-CHOLESTEROL ACYLTRANSFERASE-RELATED"/>
    <property type="match status" value="1"/>
</dbReference>
<dbReference type="Pfam" id="PF02450">
    <property type="entry name" value="LCAT"/>
    <property type="match status" value="2"/>
</dbReference>
<reference evidence="3" key="1">
    <citation type="submission" date="2016-06" db="UniProtKB">
        <authorList>
            <consortium name="WormBaseParasite"/>
        </authorList>
    </citation>
    <scope>IDENTIFICATION</scope>
</reference>
<name>A0A183E153_9BILA</name>
<evidence type="ECO:0000313" key="2">
    <source>
        <dbReference type="Proteomes" id="UP000271098"/>
    </source>
</evidence>
<dbReference type="AlphaFoldDB" id="A0A183E153"/>
<evidence type="ECO:0000313" key="3">
    <source>
        <dbReference type="WBParaSite" id="GPUH_0001471301-mRNA-1"/>
    </source>
</evidence>
<protein>
    <submittedName>
        <fullName evidence="3">Group XV phospholipase A2</fullName>
    </submittedName>
</protein>
<dbReference type="EMBL" id="UYRT01081553">
    <property type="protein sequence ID" value="VDN24618.1"/>
    <property type="molecule type" value="Genomic_DNA"/>
</dbReference>
<dbReference type="GO" id="GO:0008374">
    <property type="term" value="F:O-acyltransferase activity"/>
    <property type="evidence" value="ECO:0007669"/>
    <property type="project" value="InterPro"/>
</dbReference>
<dbReference type="SUPFAM" id="SSF53474">
    <property type="entry name" value="alpha/beta-Hydrolases"/>
    <property type="match status" value="1"/>
</dbReference>
<dbReference type="Gene3D" id="3.40.50.1820">
    <property type="entry name" value="alpha/beta hydrolase"/>
    <property type="match status" value="1"/>
</dbReference>
<dbReference type="Proteomes" id="UP000271098">
    <property type="component" value="Unassembled WGS sequence"/>
</dbReference>
<keyword evidence="2" id="KW-1185">Reference proteome</keyword>
<dbReference type="GO" id="GO:0006629">
    <property type="term" value="P:lipid metabolic process"/>
    <property type="evidence" value="ECO:0007669"/>
    <property type="project" value="InterPro"/>
</dbReference>
<organism evidence="3">
    <name type="scientific">Gongylonema pulchrum</name>
    <dbReference type="NCBI Taxonomy" id="637853"/>
    <lineage>
        <taxon>Eukaryota</taxon>
        <taxon>Metazoa</taxon>
        <taxon>Ecdysozoa</taxon>
        <taxon>Nematoda</taxon>
        <taxon>Chromadorea</taxon>
        <taxon>Rhabditida</taxon>
        <taxon>Spirurina</taxon>
        <taxon>Spiruromorpha</taxon>
        <taxon>Spiruroidea</taxon>
        <taxon>Gongylonematidae</taxon>
        <taxon>Gongylonema</taxon>
    </lineage>
</organism>
<dbReference type="OrthoDB" id="190846at2759"/>
<sequence>MQGLPGDGGAQLQAKLTGKPEVVHYWCAKKSDDFFDLWLNLELFLPGVIGCWADNMKLAYNTTTNRTSDMPGVIIRVPGFGNTSTVEWLDNSKRSEGRYFTDIVEALVPLGYRRGKSIVGAPLDWRRAPSMFFIFENFKIWTNRQKLHRYDLNMKGNRSELATQGRRIKCRLFREWLRFSLITMILVARDEYETYYANLIQLIEDLYRYNGRRKVLVIAHSMGNPVMLYFYNNIVSQAWKDKFIHSHVSVAGAWGGALQIVRLFASGEHLGYNMNHYRILLPPSTLRDMQRSFTSSAFLFPSYNVWNDSEVGPLLLLHPKYSVLAAVGDKNYTLKNVEEFFNDIRYEVGFSQYQNTAHLLGKFSAPKVEVRYVFISALYVVEKRTI</sequence>
<accession>A0A183E153</accession>
<reference evidence="1 2" key="2">
    <citation type="submission" date="2018-11" db="EMBL/GenBank/DDBJ databases">
        <authorList>
            <consortium name="Pathogen Informatics"/>
        </authorList>
    </citation>
    <scope>NUCLEOTIDE SEQUENCE [LARGE SCALE GENOMIC DNA]</scope>
</reference>
<dbReference type="WBParaSite" id="GPUH_0001471301-mRNA-1">
    <property type="protein sequence ID" value="GPUH_0001471301-mRNA-1"/>
    <property type="gene ID" value="GPUH_0001471301"/>
</dbReference>
<evidence type="ECO:0000313" key="1">
    <source>
        <dbReference type="EMBL" id="VDN24618.1"/>
    </source>
</evidence>
<dbReference type="InterPro" id="IPR003386">
    <property type="entry name" value="LACT/PDAT_acylTrfase"/>
</dbReference>